<accession>A0AAV4K8N9</accession>
<dbReference type="AlphaFoldDB" id="A0AAV4K8N9"/>
<name>A0AAV4K8N9_9DEIO</name>
<evidence type="ECO:0000313" key="4">
    <source>
        <dbReference type="Proteomes" id="UP000630135"/>
    </source>
</evidence>
<keyword evidence="4" id="KW-1185">Reference proteome</keyword>
<organism evidence="2 5">
    <name type="scientific">Deinococcus wulumuqiensis</name>
    <dbReference type="NCBI Taxonomy" id="980427"/>
    <lineage>
        <taxon>Bacteria</taxon>
        <taxon>Thermotogati</taxon>
        <taxon>Deinococcota</taxon>
        <taxon>Deinococci</taxon>
        <taxon>Deinococcales</taxon>
        <taxon>Deinococcaceae</taxon>
        <taxon>Deinococcus</taxon>
    </lineage>
</organism>
<dbReference type="RefSeq" id="WP_017869964.1">
    <property type="nucleotide sequence ID" value="NZ_BMLZ01000018.1"/>
</dbReference>
<reference evidence="4" key="3">
    <citation type="journal article" date="2019" name="Int. J. Syst. Evol. Microbiol.">
        <title>The Global Catalogue of Microorganisms (GCM) 10K type strain sequencing project: providing services to taxonomists for standard genome sequencing and annotation.</title>
        <authorList>
            <consortium name="The Broad Institute Genomics Platform"/>
            <consortium name="The Broad Institute Genome Sequencing Center for Infectious Disease"/>
            <person name="Wu L."/>
            <person name="Ma J."/>
        </authorList>
    </citation>
    <scope>NUCLEOTIDE SEQUENCE [LARGE SCALE GENOMIC DNA]</scope>
    <source>
        <strain evidence="4">CGMCC 1.8884</strain>
    </source>
</reference>
<gene>
    <name evidence="3" type="ORF">GCM10008021_16630</name>
    <name evidence="2" type="ORF">GCM10010914_22390</name>
</gene>
<comment type="caution">
    <text evidence="2">The sequence shown here is derived from an EMBL/GenBank/DDBJ whole genome shotgun (WGS) entry which is preliminary data.</text>
</comment>
<sequence length="117" mass="13137">MTRREGESRRESIYYTERWMGENVDRALEMQGCKTDQQKSAMRGRWLAAAAAGVIEAGRLRDTPPEHADGLLLLSPPEDVRQEELNWGPAVSKAPSVAVTEEVPSPPREARHKPSVW</sequence>
<evidence type="ECO:0000313" key="2">
    <source>
        <dbReference type="EMBL" id="GGI87437.1"/>
    </source>
</evidence>
<reference evidence="2" key="2">
    <citation type="journal article" date="2014" name="Int. J. Syst. Evol. Microbiol.">
        <title>Complete genome sequence of Corynebacterium casei LMG S-19264T (=DSM 44701T), isolated from a smear-ripened cheese.</title>
        <authorList>
            <consortium name="US DOE Joint Genome Institute (JGI-PGF)"/>
            <person name="Walter F."/>
            <person name="Albersmeier A."/>
            <person name="Kalinowski J."/>
            <person name="Ruckert C."/>
        </authorList>
    </citation>
    <scope>NUCLEOTIDE SEQUENCE</scope>
    <source>
        <strain evidence="2">CGMCC 1.8885</strain>
    </source>
</reference>
<protein>
    <submittedName>
        <fullName evidence="2">Uncharacterized protein</fullName>
    </submittedName>
</protein>
<evidence type="ECO:0000256" key="1">
    <source>
        <dbReference type="SAM" id="MobiDB-lite"/>
    </source>
</evidence>
<dbReference type="EMBL" id="BMMA01000022">
    <property type="protein sequence ID" value="GGI87437.1"/>
    <property type="molecule type" value="Genomic_DNA"/>
</dbReference>
<dbReference type="EMBL" id="BMLZ01000018">
    <property type="protein sequence ID" value="GGP30012.1"/>
    <property type="molecule type" value="Genomic_DNA"/>
</dbReference>
<evidence type="ECO:0000313" key="5">
    <source>
        <dbReference type="Proteomes" id="UP000652720"/>
    </source>
</evidence>
<feature type="region of interest" description="Disordered" evidence="1">
    <location>
        <begin position="87"/>
        <end position="117"/>
    </location>
</feature>
<reference evidence="2" key="4">
    <citation type="submission" date="2023-08" db="EMBL/GenBank/DDBJ databases">
        <authorList>
            <person name="Sun Q."/>
            <person name="Zhou Y."/>
        </authorList>
    </citation>
    <scope>NUCLEOTIDE SEQUENCE</scope>
    <source>
        <strain evidence="3">CGMCC 1.8884</strain>
        <strain evidence="2">CGMCC 1.8885</strain>
    </source>
</reference>
<reference evidence="3" key="1">
    <citation type="journal article" date="2014" name="Int. J. Syst. Evol. Microbiol.">
        <title>Complete genome of a new Firmicutes species belonging to the dominant human colonic microbiota ('Ruminococcus bicirculans') reveals two chromosomes and a selective capacity to utilize plant glucans.</title>
        <authorList>
            <consortium name="NISC Comparative Sequencing Program"/>
            <person name="Wegmann U."/>
            <person name="Louis P."/>
            <person name="Goesmann A."/>
            <person name="Henrissat B."/>
            <person name="Duncan S.H."/>
            <person name="Flint H.J."/>
        </authorList>
    </citation>
    <scope>NUCLEOTIDE SEQUENCE</scope>
    <source>
        <strain evidence="3">CGMCC 1.8884</strain>
    </source>
</reference>
<dbReference type="Proteomes" id="UP000652720">
    <property type="component" value="Unassembled WGS sequence"/>
</dbReference>
<dbReference type="Proteomes" id="UP000630135">
    <property type="component" value="Unassembled WGS sequence"/>
</dbReference>
<dbReference type="GeneID" id="59164438"/>
<proteinExistence type="predicted"/>
<evidence type="ECO:0000313" key="3">
    <source>
        <dbReference type="EMBL" id="GGP30012.1"/>
    </source>
</evidence>